<dbReference type="InterPro" id="IPR027417">
    <property type="entry name" value="P-loop_NTPase"/>
</dbReference>
<dbReference type="AlphaFoldDB" id="A0A7S3LGX9"/>
<evidence type="ECO:0000259" key="1">
    <source>
        <dbReference type="PROSITE" id="PS51186"/>
    </source>
</evidence>
<dbReference type="SUPFAM" id="SSF55729">
    <property type="entry name" value="Acyl-CoA N-acyltransferases (Nat)"/>
    <property type="match status" value="1"/>
</dbReference>
<organism evidence="2">
    <name type="scientific">Aplanochytrium stocchinoi</name>
    <dbReference type="NCBI Taxonomy" id="215587"/>
    <lineage>
        <taxon>Eukaryota</taxon>
        <taxon>Sar</taxon>
        <taxon>Stramenopiles</taxon>
        <taxon>Bigyra</taxon>
        <taxon>Labyrinthulomycetes</taxon>
        <taxon>Thraustochytrida</taxon>
        <taxon>Thraustochytriidae</taxon>
        <taxon>Aplanochytrium</taxon>
    </lineage>
</organism>
<gene>
    <name evidence="2" type="ORF">ASTO00021_LOCUS1026</name>
</gene>
<dbReference type="GO" id="GO:0016747">
    <property type="term" value="F:acyltransferase activity, transferring groups other than amino-acyl groups"/>
    <property type="evidence" value="ECO:0007669"/>
    <property type="project" value="InterPro"/>
</dbReference>
<dbReference type="Gene3D" id="3.40.50.300">
    <property type="entry name" value="P-loop containing nucleotide triphosphate hydrolases"/>
    <property type="match status" value="1"/>
</dbReference>
<proteinExistence type="predicted"/>
<dbReference type="Gene3D" id="3.40.630.30">
    <property type="match status" value="1"/>
</dbReference>
<dbReference type="PROSITE" id="PS51186">
    <property type="entry name" value="GNAT"/>
    <property type="match status" value="1"/>
</dbReference>
<feature type="domain" description="N-acetyltransferase" evidence="1">
    <location>
        <begin position="380"/>
        <end position="586"/>
    </location>
</feature>
<accession>A0A7S3LGX9</accession>
<name>A0A7S3LGX9_9STRA</name>
<dbReference type="SUPFAM" id="SSF52540">
    <property type="entry name" value="P-loop containing nucleoside triphosphate hydrolases"/>
    <property type="match status" value="1"/>
</dbReference>
<reference evidence="2" key="1">
    <citation type="submission" date="2021-01" db="EMBL/GenBank/DDBJ databases">
        <authorList>
            <person name="Corre E."/>
            <person name="Pelletier E."/>
            <person name="Niang G."/>
            <person name="Scheremetjew M."/>
            <person name="Finn R."/>
            <person name="Kale V."/>
            <person name="Holt S."/>
            <person name="Cochrane G."/>
            <person name="Meng A."/>
            <person name="Brown T."/>
            <person name="Cohen L."/>
        </authorList>
    </citation>
    <scope>NUCLEOTIDE SEQUENCE</scope>
    <source>
        <strain evidence="2">GSBS06</strain>
    </source>
</reference>
<dbReference type="CDD" id="cd04301">
    <property type="entry name" value="NAT_SF"/>
    <property type="match status" value="1"/>
</dbReference>
<protein>
    <recommendedName>
        <fullName evidence="1">N-acetyltransferase domain-containing protein</fullName>
    </recommendedName>
</protein>
<dbReference type="EMBL" id="HBIN01001664">
    <property type="protein sequence ID" value="CAE0430664.1"/>
    <property type="molecule type" value="Transcribed_RNA"/>
</dbReference>
<evidence type="ECO:0000313" key="2">
    <source>
        <dbReference type="EMBL" id="CAE0430664.1"/>
    </source>
</evidence>
<dbReference type="InterPro" id="IPR000182">
    <property type="entry name" value="GNAT_dom"/>
</dbReference>
<sequence>MARKLQHANQEQQVLVVDNFTNNLDHKTAVCVSACISKQIRRLRMGCVIATNNEDIIAYLQPNMIIRLSSGDVPNIVSIMRIKSPIKTGPKVRIRVSKDRVCSQIGLPADKARHSPYVVKSGLTNSTIESKLKDRFRFDHGEEESSQVQQRRGRTVLRTTVGCDEATNMCNALFDKQFNGECCIALQRFPCKKDLGSFLIGVIVGESGSSKSLLLRHHFGEPALVMWNNDCTVLSHFSSVQTGEMLLQVVGLAMDIGCKVPYNLSEGEMERVNLMRLLDAEDETKHGKVSHIYVDEFTSSLDRSTARDLVINMYKYIRENYTSRRREFVFVTCHFDVLSFATPDWVFDTSFGFYDCRKLERLHCDRYLNERFDFDQYSYMKYSEIETIPVPNIQLELEMCEPWVWMLFRDHHYKTRSLSKRAHTFVLRWNNVLVGFIAAIPHVGRKHQLDLNLDSSKMEPAMKKRKGDQMVAWRAHRTVILPSWQGLGIGSRLSDAVAEVFRLNGYSYYGQTVHPRFGEYRDRSSFWEDSKWNHTTTEYKIESWKQRLENVRIKLLVPKYIYSHIYVGPQGEQQEKEFESDRVTFY</sequence>
<dbReference type="InterPro" id="IPR016181">
    <property type="entry name" value="Acyl_CoA_acyltransferase"/>
</dbReference>